<keyword evidence="2" id="KW-1185">Reference proteome</keyword>
<name>A0A397USL8_9GLOM</name>
<dbReference type="InterPro" id="IPR013761">
    <property type="entry name" value="SAM/pointed_sf"/>
</dbReference>
<evidence type="ECO:0000313" key="1">
    <source>
        <dbReference type="EMBL" id="RIB10176.1"/>
    </source>
</evidence>
<dbReference type="OrthoDB" id="2449165at2759"/>
<gene>
    <name evidence="1" type="ORF">C2G38_209394</name>
</gene>
<dbReference type="AlphaFoldDB" id="A0A397USL8"/>
<dbReference type="EMBL" id="QKWP01001283">
    <property type="protein sequence ID" value="RIB10176.1"/>
    <property type="molecule type" value="Genomic_DNA"/>
</dbReference>
<reference evidence="1 2" key="1">
    <citation type="submission" date="2018-06" db="EMBL/GenBank/DDBJ databases">
        <title>Comparative genomics reveals the genomic features of Rhizophagus irregularis, R. cerebriforme, R. diaphanum and Gigaspora rosea, and their symbiotic lifestyle signature.</title>
        <authorList>
            <person name="Morin E."/>
            <person name="San Clemente H."/>
            <person name="Chen E.C.H."/>
            <person name="De La Providencia I."/>
            <person name="Hainaut M."/>
            <person name="Kuo A."/>
            <person name="Kohler A."/>
            <person name="Murat C."/>
            <person name="Tang N."/>
            <person name="Roy S."/>
            <person name="Loubradou J."/>
            <person name="Henrissat B."/>
            <person name="Grigoriev I.V."/>
            <person name="Corradi N."/>
            <person name="Roux C."/>
            <person name="Martin F.M."/>
        </authorList>
    </citation>
    <scope>NUCLEOTIDE SEQUENCE [LARGE SCALE GENOMIC DNA]</scope>
    <source>
        <strain evidence="1 2">DAOM 194757</strain>
    </source>
</reference>
<dbReference type="Proteomes" id="UP000266673">
    <property type="component" value="Unassembled WGS sequence"/>
</dbReference>
<sequence length="177" mass="20427">MRILCYRRSAVFLLRRLFSLALLTRWAAFWVCITRTNKCTPQNNIKSLHFLTPHICITYKSTMSEQSSLATSTNEEKSVPISVEVVRKYNTEQLIQFLHEKEDLQLNDTHFEILRNEEITGPAFLSTTEQMLRSYGMKGGPALVLAEFAQKIKQTTVTFSRQVSNVRDMLSNMRTEG</sequence>
<accession>A0A397USL8</accession>
<comment type="caution">
    <text evidence="1">The sequence shown here is derived from an EMBL/GenBank/DDBJ whole genome shotgun (WGS) entry which is preliminary data.</text>
</comment>
<dbReference type="Gene3D" id="1.10.150.50">
    <property type="entry name" value="Transcription Factor, Ets-1"/>
    <property type="match status" value="1"/>
</dbReference>
<evidence type="ECO:0008006" key="3">
    <source>
        <dbReference type="Google" id="ProtNLM"/>
    </source>
</evidence>
<organism evidence="1 2">
    <name type="scientific">Gigaspora rosea</name>
    <dbReference type="NCBI Taxonomy" id="44941"/>
    <lineage>
        <taxon>Eukaryota</taxon>
        <taxon>Fungi</taxon>
        <taxon>Fungi incertae sedis</taxon>
        <taxon>Mucoromycota</taxon>
        <taxon>Glomeromycotina</taxon>
        <taxon>Glomeromycetes</taxon>
        <taxon>Diversisporales</taxon>
        <taxon>Gigasporaceae</taxon>
        <taxon>Gigaspora</taxon>
    </lineage>
</organism>
<proteinExistence type="predicted"/>
<protein>
    <recommendedName>
        <fullName evidence="3">SAM domain-containing protein</fullName>
    </recommendedName>
</protein>
<dbReference type="SUPFAM" id="SSF47769">
    <property type="entry name" value="SAM/Pointed domain"/>
    <property type="match status" value="1"/>
</dbReference>
<evidence type="ECO:0000313" key="2">
    <source>
        <dbReference type="Proteomes" id="UP000266673"/>
    </source>
</evidence>